<protein>
    <submittedName>
        <fullName evidence="2">Uncharacterized protein</fullName>
    </submittedName>
</protein>
<accession>A0A9X2X8K0</accession>
<sequence length="132" mass="15073">MNPHPEPRRRPGRPPRGGSPEAAAADRQRRREEYARLRASLDLSPAELAALLGLSVNTIRRLPGWSDPALAPTDKALATMRRELARRTRERLEETRIRREIERDLLEAECRLHMLECGALYGEDEQNEQEAA</sequence>
<dbReference type="AlphaFoldDB" id="A0A9X2X8K0"/>
<dbReference type="RefSeq" id="WP_261514498.1">
    <property type="nucleotide sequence ID" value="NZ_JAODNV010000006.1"/>
</dbReference>
<proteinExistence type="predicted"/>
<feature type="region of interest" description="Disordered" evidence="1">
    <location>
        <begin position="1"/>
        <end position="31"/>
    </location>
</feature>
<reference evidence="2" key="1">
    <citation type="submission" date="2022-08" db="EMBL/GenBank/DDBJ databases">
        <title>Chelativorans sichuanense sp. nov., a paraffin oil-degrading bacterium isolated from a mixture of oil-based drill cuttings and paddy soil.</title>
        <authorList>
            <person name="Yu J."/>
            <person name="Liu H."/>
            <person name="Chen Q."/>
        </authorList>
    </citation>
    <scope>NUCLEOTIDE SEQUENCE</scope>
    <source>
        <strain evidence="2">SCAU 2101</strain>
    </source>
</reference>
<evidence type="ECO:0000256" key="1">
    <source>
        <dbReference type="SAM" id="MobiDB-lite"/>
    </source>
</evidence>
<name>A0A9X2X8K0_9HYPH</name>
<evidence type="ECO:0000313" key="3">
    <source>
        <dbReference type="Proteomes" id="UP001149009"/>
    </source>
</evidence>
<evidence type="ECO:0000313" key="2">
    <source>
        <dbReference type="EMBL" id="MCT8989640.1"/>
    </source>
</evidence>
<comment type="caution">
    <text evidence="2">The sequence shown here is derived from an EMBL/GenBank/DDBJ whole genome shotgun (WGS) entry which is preliminary data.</text>
</comment>
<gene>
    <name evidence="2" type="ORF">NYR54_04930</name>
</gene>
<dbReference type="EMBL" id="JAODNV010000006">
    <property type="protein sequence ID" value="MCT8989640.1"/>
    <property type="molecule type" value="Genomic_DNA"/>
</dbReference>
<organism evidence="2 3">
    <name type="scientific">Chelativorans petroleitrophicus</name>
    <dbReference type="NCBI Taxonomy" id="2975484"/>
    <lineage>
        <taxon>Bacteria</taxon>
        <taxon>Pseudomonadati</taxon>
        <taxon>Pseudomonadota</taxon>
        <taxon>Alphaproteobacteria</taxon>
        <taxon>Hyphomicrobiales</taxon>
        <taxon>Phyllobacteriaceae</taxon>
        <taxon>Chelativorans</taxon>
    </lineage>
</organism>
<keyword evidence="3" id="KW-1185">Reference proteome</keyword>
<dbReference type="Proteomes" id="UP001149009">
    <property type="component" value="Unassembled WGS sequence"/>
</dbReference>